<keyword evidence="3" id="KW-0862">Zinc</keyword>
<dbReference type="AlphaFoldDB" id="A0A9N9G9E7"/>
<dbReference type="Pfam" id="PF13695">
    <property type="entry name" value="Zn_ribbon_3CxxC"/>
    <property type="match status" value="1"/>
</dbReference>
<evidence type="ECO:0000256" key="2">
    <source>
        <dbReference type="ARBA" id="ARBA00022771"/>
    </source>
</evidence>
<reference evidence="5" key="1">
    <citation type="submission" date="2021-06" db="EMBL/GenBank/DDBJ databases">
        <authorList>
            <person name="Kallberg Y."/>
            <person name="Tangrot J."/>
            <person name="Rosling A."/>
        </authorList>
    </citation>
    <scope>NUCLEOTIDE SEQUENCE</scope>
    <source>
        <strain evidence="5">MA453B</strain>
    </source>
</reference>
<dbReference type="EMBL" id="CAJVPY010003539">
    <property type="protein sequence ID" value="CAG8594314.1"/>
    <property type="molecule type" value="Genomic_DNA"/>
</dbReference>
<sequence>MKKNQSTENTRLILSWEKEIVASLSIIQNHTEQKTTPVQIKNMKFTQEKSLSGKVEDNTSFLKPYRDTIQSEKVLIKNNPLFNQQKISTQFQLISKFLNIKNLPSKIERGLIIFVIILNLIQLEKYPVYGYWECRKCNNGHRWIEKCGFLQKPSENSKIKPIIEIICHLQWNKYYRVFGGWECQNCKEKVWKSAYTYISLRKFIEGRDLNEGDYIMQECKRCKDNNDKCIVTSYEPLKQGEDYNIHKRHLCEKCKS</sequence>
<evidence type="ECO:0000313" key="5">
    <source>
        <dbReference type="EMBL" id="CAG8594314.1"/>
    </source>
</evidence>
<evidence type="ECO:0000256" key="3">
    <source>
        <dbReference type="ARBA" id="ARBA00022833"/>
    </source>
</evidence>
<keyword evidence="2" id="KW-0863">Zinc-finger</keyword>
<comment type="caution">
    <text evidence="5">The sequence shown here is derived from an EMBL/GenBank/DDBJ whole genome shotgun (WGS) entry which is preliminary data.</text>
</comment>
<evidence type="ECO:0000313" key="6">
    <source>
        <dbReference type="Proteomes" id="UP000789405"/>
    </source>
</evidence>
<name>A0A9N9G9E7_9GLOM</name>
<keyword evidence="1" id="KW-0479">Metal-binding</keyword>
<dbReference type="Proteomes" id="UP000789405">
    <property type="component" value="Unassembled WGS sequence"/>
</dbReference>
<feature type="domain" description="3CxxC-type" evidence="4">
    <location>
        <begin position="176"/>
        <end position="255"/>
    </location>
</feature>
<dbReference type="InterPro" id="IPR027377">
    <property type="entry name" value="ZAR1/RTP1-5-like_Znf-3CxxC"/>
</dbReference>
<accession>A0A9N9G9E7</accession>
<keyword evidence="6" id="KW-1185">Reference proteome</keyword>
<feature type="non-terminal residue" evidence="5">
    <location>
        <position position="1"/>
    </location>
</feature>
<evidence type="ECO:0000256" key="1">
    <source>
        <dbReference type="ARBA" id="ARBA00022723"/>
    </source>
</evidence>
<proteinExistence type="predicted"/>
<protein>
    <submittedName>
        <fullName evidence="5">22148_t:CDS:1</fullName>
    </submittedName>
</protein>
<gene>
    <name evidence="5" type="ORF">DERYTH_LOCUS7317</name>
</gene>
<evidence type="ECO:0000259" key="4">
    <source>
        <dbReference type="Pfam" id="PF13695"/>
    </source>
</evidence>
<organism evidence="5 6">
    <name type="scientific">Dentiscutata erythropus</name>
    <dbReference type="NCBI Taxonomy" id="1348616"/>
    <lineage>
        <taxon>Eukaryota</taxon>
        <taxon>Fungi</taxon>
        <taxon>Fungi incertae sedis</taxon>
        <taxon>Mucoromycota</taxon>
        <taxon>Glomeromycotina</taxon>
        <taxon>Glomeromycetes</taxon>
        <taxon>Diversisporales</taxon>
        <taxon>Gigasporaceae</taxon>
        <taxon>Dentiscutata</taxon>
    </lineage>
</organism>
<dbReference type="GO" id="GO:0008270">
    <property type="term" value="F:zinc ion binding"/>
    <property type="evidence" value="ECO:0007669"/>
    <property type="project" value="UniProtKB-KW"/>
</dbReference>
<dbReference type="OrthoDB" id="2361746at2759"/>